<dbReference type="Gene3D" id="3.40.50.720">
    <property type="entry name" value="NAD(P)-binding Rossmann-like Domain"/>
    <property type="match status" value="1"/>
</dbReference>
<accession>A0A482IYI8</accession>
<sequence length="456" mass="47968">MNEGLNADSLHRTVKWLVDSGSVGSFEEAQRIAEGFSLHLHIDHADAVANQSAALAVVKLGRRAFLGGVSVSGALDSVMHGSLANEGTLGKALLASGAHLGAPNEDVPTITIGGPQERLGGFHVRLMMAGWRAGVCPIEEPEYLESSDGYVMPLAAVASAALAVSQAFSYVAGDVVAGREPIGLSLWATEAMDWTLPAVDGPALQLLPASAWLLGLGHLGQAYAWCLSLLPYPTLDAPRAHFLLQDVDAAGSSTESTSVLTSAGDKRKMKTRIVADWLERRGFSTRIVERQFDMQTRRAPGEPPLLFCGVDNPEARRLLDVVNPAFVVEAGLGSRYDDFQSTRLHTFPASRTAAQTWAGAALQSAPSITGAYASLLQDGRLDQCGVVELAGKAVGAAFVGAFTAALAVSEVLKVLHGGSPSEIMDIDMRSLPTRTVVEGPTRSASINFGYVKAAAL</sequence>
<reference evidence="1 2" key="1">
    <citation type="submission" date="2019-03" db="EMBL/GenBank/DDBJ databases">
        <title>Comparative insights into the high quality Complete genome sequence of highly metal resistant Cupriavidus metallidurans strain BS1 isolated from a gold-copper mine.</title>
        <authorList>
            <person name="Mazhar H.S."/>
            <person name="Rensing C."/>
        </authorList>
    </citation>
    <scope>NUCLEOTIDE SEQUENCE [LARGE SCALE GENOMIC DNA]</scope>
    <source>
        <strain evidence="1 2">BS1</strain>
    </source>
</reference>
<dbReference type="EMBL" id="CP037901">
    <property type="protein sequence ID" value="QBP14048.1"/>
    <property type="molecule type" value="Genomic_DNA"/>
</dbReference>
<dbReference type="AlphaFoldDB" id="A0A482IYI8"/>
<proteinExistence type="predicted"/>
<evidence type="ECO:0000313" key="1">
    <source>
        <dbReference type="EMBL" id="QBP14048.1"/>
    </source>
</evidence>
<protein>
    <submittedName>
        <fullName evidence="1">Thiamine biosynthesis protein ThiF</fullName>
    </submittedName>
</protein>
<dbReference type="OrthoDB" id="9087947at2"/>
<dbReference type="RefSeq" id="WP_017512225.1">
    <property type="nucleotide sequence ID" value="NZ_CP037901.1"/>
</dbReference>
<organism evidence="1 2">
    <name type="scientific">Cupriavidus metallidurans</name>
    <dbReference type="NCBI Taxonomy" id="119219"/>
    <lineage>
        <taxon>Bacteria</taxon>
        <taxon>Pseudomonadati</taxon>
        <taxon>Pseudomonadota</taxon>
        <taxon>Betaproteobacteria</taxon>
        <taxon>Burkholderiales</taxon>
        <taxon>Burkholderiaceae</taxon>
        <taxon>Cupriavidus</taxon>
    </lineage>
</organism>
<gene>
    <name evidence="1" type="ORF">DDF84_031470</name>
</gene>
<dbReference type="Proteomes" id="UP000253772">
    <property type="component" value="Chromosome c2"/>
</dbReference>
<evidence type="ECO:0000313" key="2">
    <source>
        <dbReference type="Proteomes" id="UP000253772"/>
    </source>
</evidence>
<name>A0A482IYI8_9BURK</name>